<evidence type="ECO:0000313" key="3">
    <source>
        <dbReference type="Proteomes" id="UP000628079"/>
    </source>
</evidence>
<reference evidence="2" key="2">
    <citation type="submission" date="2020-09" db="EMBL/GenBank/DDBJ databases">
        <authorList>
            <person name="Sun Q."/>
            <person name="Zhou Y."/>
        </authorList>
    </citation>
    <scope>NUCLEOTIDE SEQUENCE</scope>
    <source>
        <strain evidence="2">CGMCC 1.10749</strain>
    </source>
</reference>
<evidence type="ECO:0000313" key="2">
    <source>
        <dbReference type="EMBL" id="GGB70087.1"/>
    </source>
</evidence>
<dbReference type="Gene3D" id="3.90.550.10">
    <property type="entry name" value="Spore Coat Polysaccharide Biosynthesis Protein SpsA, Chain A"/>
    <property type="match status" value="1"/>
</dbReference>
<reference evidence="2" key="1">
    <citation type="journal article" date="2014" name="Int. J. Syst. Evol. Microbiol.">
        <title>Complete genome sequence of Corynebacterium casei LMG S-19264T (=DSM 44701T), isolated from a smear-ripened cheese.</title>
        <authorList>
            <consortium name="US DOE Joint Genome Institute (JGI-PGF)"/>
            <person name="Walter F."/>
            <person name="Albersmeier A."/>
            <person name="Kalinowski J."/>
            <person name="Ruckert C."/>
        </authorList>
    </citation>
    <scope>NUCLEOTIDE SEQUENCE</scope>
    <source>
        <strain evidence="2">CGMCC 1.10749</strain>
    </source>
</reference>
<name>A0A8H9FRK3_9MICO</name>
<dbReference type="EMBL" id="BMEA01000001">
    <property type="protein sequence ID" value="GGB70087.1"/>
    <property type="molecule type" value="Genomic_DNA"/>
</dbReference>
<dbReference type="GO" id="GO:0005975">
    <property type="term" value="P:carbohydrate metabolic process"/>
    <property type="evidence" value="ECO:0007669"/>
    <property type="project" value="InterPro"/>
</dbReference>
<dbReference type="PANTHER" id="PTHR10587">
    <property type="entry name" value="GLYCOSYL TRANSFERASE-RELATED"/>
    <property type="match status" value="1"/>
</dbReference>
<dbReference type="InterPro" id="IPR050248">
    <property type="entry name" value="Polysacc_deacetylase_ArnD"/>
</dbReference>
<dbReference type="CDD" id="cd00761">
    <property type="entry name" value="Glyco_tranf_GTA_type"/>
    <property type="match status" value="1"/>
</dbReference>
<dbReference type="SUPFAM" id="SSF88713">
    <property type="entry name" value="Glycoside hydrolase/deacetylase"/>
    <property type="match status" value="1"/>
</dbReference>
<dbReference type="Pfam" id="PF01522">
    <property type="entry name" value="Polysacc_deac_1"/>
    <property type="match status" value="1"/>
</dbReference>
<evidence type="ECO:0000259" key="1">
    <source>
        <dbReference type="PROSITE" id="PS51677"/>
    </source>
</evidence>
<dbReference type="Pfam" id="PF00535">
    <property type="entry name" value="Glycos_transf_2"/>
    <property type="match status" value="1"/>
</dbReference>
<dbReference type="InterPro" id="IPR011330">
    <property type="entry name" value="Glyco_hydro/deAcase_b/a-brl"/>
</dbReference>
<organism evidence="2 3">
    <name type="scientific">Knoellia flava</name>
    <dbReference type="NCBI Taxonomy" id="913969"/>
    <lineage>
        <taxon>Bacteria</taxon>
        <taxon>Bacillati</taxon>
        <taxon>Actinomycetota</taxon>
        <taxon>Actinomycetes</taxon>
        <taxon>Micrococcales</taxon>
        <taxon>Intrasporangiaceae</taxon>
        <taxon>Knoellia</taxon>
    </lineage>
</organism>
<dbReference type="Gene3D" id="3.20.20.370">
    <property type="entry name" value="Glycoside hydrolase/deacetylase"/>
    <property type="match status" value="1"/>
</dbReference>
<feature type="domain" description="NodB homology" evidence="1">
    <location>
        <begin position="333"/>
        <end position="508"/>
    </location>
</feature>
<accession>A0A8H9FRK3</accession>
<dbReference type="AlphaFoldDB" id="A0A8H9FRK3"/>
<dbReference type="SUPFAM" id="SSF53448">
    <property type="entry name" value="Nucleotide-diphospho-sugar transferases"/>
    <property type="match status" value="1"/>
</dbReference>
<comment type="caution">
    <text evidence="2">The sequence shown here is derived from an EMBL/GenBank/DDBJ whole genome shotgun (WGS) entry which is preliminary data.</text>
</comment>
<proteinExistence type="predicted"/>
<gene>
    <name evidence="2" type="ORF">GCM10011314_06740</name>
</gene>
<protein>
    <recommendedName>
        <fullName evidence="1">NodB homology domain-containing protein</fullName>
    </recommendedName>
</protein>
<dbReference type="RefSeq" id="WP_052117432.1">
    <property type="nucleotide sequence ID" value="NZ_BMEA01000001.1"/>
</dbReference>
<dbReference type="PROSITE" id="PS51677">
    <property type="entry name" value="NODB"/>
    <property type="match status" value="1"/>
</dbReference>
<dbReference type="InterPro" id="IPR001173">
    <property type="entry name" value="Glyco_trans_2-like"/>
</dbReference>
<sequence>MTHPDDLVTVVIPAHDVADYLDDCLESVVAQTHEHLEVILVDDGSTDATGSLCDAWAAREPRIRVIHQENHGPGHARNVGIALATGTLVTFLDSDDWWDRTFVATLVRAIHDHPGAGTAMCSFERVPGSAYDAGATTTTVLTPQEAVSAFAGRHHSLYVIPCAKLFRREILSPDIFPVGIVAEDAYVTHRLLMAAPVVLVPEPLYLYRQRPNSIMSRPFTVAQQLDEIGGSEQQVRDFTQAGLLRAAGWSADQAFRKRARLIAALRSTGQAGTAEQYAALALQSRSTKGLPRRASFRALSALAGVSPRLAVATFSTFTSWAATQPRPVPGSRKRIALTFDDGPAAATPDLVRYLVKQSAGATFFLRGDRSESEPDTVRLLHGTAGMEIGTHSHTHPDLHRVDAGGIRDELRRSAAAIESITGTRPVLFRPPMGHRSRMIDAIAGELGHPVILWSVNSMDFKAPGAAAAQVLANAHDGDIVLLHDTSTATLATTTTIVPALHRRGFELVTVSALLGDLSPGRVYRGATTPRVRFRRWRHLQRLRVARRVSRPRR</sequence>
<dbReference type="InterPro" id="IPR002509">
    <property type="entry name" value="NODB_dom"/>
</dbReference>
<dbReference type="Proteomes" id="UP000628079">
    <property type="component" value="Unassembled WGS sequence"/>
</dbReference>
<dbReference type="InterPro" id="IPR029044">
    <property type="entry name" value="Nucleotide-diphossugar_trans"/>
</dbReference>
<dbReference type="CDD" id="cd10917">
    <property type="entry name" value="CE4_NodB_like_6s_7s"/>
    <property type="match status" value="1"/>
</dbReference>
<dbReference type="GO" id="GO:0016810">
    <property type="term" value="F:hydrolase activity, acting on carbon-nitrogen (but not peptide) bonds"/>
    <property type="evidence" value="ECO:0007669"/>
    <property type="project" value="InterPro"/>
</dbReference>